<evidence type="ECO:0000259" key="7">
    <source>
        <dbReference type="Pfam" id="PF07669"/>
    </source>
</evidence>
<dbReference type="REBASE" id="356138">
    <property type="entry name" value="PbaV202ORF24420P"/>
</dbReference>
<organism evidence="9 10">
    <name type="scientific">Gimesia aquarii</name>
    <dbReference type="NCBI Taxonomy" id="2527964"/>
    <lineage>
        <taxon>Bacteria</taxon>
        <taxon>Pseudomonadati</taxon>
        <taxon>Planctomycetota</taxon>
        <taxon>Planctomycetia</taxon>
        <taxon>Planctomycetales</taxon>
        <taxon>Planctomycetaceae</taxon>
        <taxon>Gimesia</taxon>
    </lineage>
</organism>
<evidence type="ECO:0000256" key="5">
    <source>
        <dbReference type="ARBA" id="ARBA00047942"/>
    </source>
</evidence>
<dbReference type="PANTHER" id="PTHR33841:SF1">
    <property type="entry name" value="DNA METHYLTRANSFERASE A"/>
    <property type="match status" value="1"/>
</dbReference>
<evidence type="ECO:0000259" key="8">
    <source>
        <dbReference type="Pfam" id="PF20466"/>
    </source>
</evidence>
<dbReference type="Pfam" id="PF20466">
    <property type="entry name" value="MmeI_TRD"/>
    <property type="match status" value="1"/>
</dbReference>
<keyword evidence="10" id="KW-1185">Reference proteome</keyword>
<keyword evidence="3" id="KW-0808">Transferase</keyword>
<dbReference type="Gene3D" id="3.40.50.150">
    <property type="entry name" value="Vaccinia Virus protein VP39"/>
    <property type="match status" value="1"/>
</dbReference>
<dbReference type="InterPro" id="IPR050953">
    <property type="entry name" value="N4_N6_ade-DNA_methylase"/>
</dbReference>
<dbReference type="PANTHER" id="PTHR33841">
    <property type="entry name" value="DNA METHYLTRANSFERASE YEEA-RELATED"/>
    <property type="match status" value="1"/>
</dbReference>
<comment type="catalytic activity">
    <reaction evidence="5">
        <text>a 2'-deoxyadenosine in DNA + S-adenosyl-L-methionine = an N(6)-methyl-2'-deoxyadenosine in DNA + S-adenosyl-L-homocysteine + H(+)</text>
        <dbReference type="Rhea" id="RHEA:15197"/>
        <dbReference type="Rhea" id="RHEA-COMP:12418"/>
        <dbReference type="Rhea" id="RHEA-COMP:12419"/>
        <dbReference type="ChEBI" id="CHEBI:15378"/>
        <dbReference type="ChEBI" id="CHEBI:57856"/>
        <dbReference type="ChEBI" id="CHEBI:59789"/>
        <dbReference type="ChEBI" id="CHEBI:90615"/>
        <dbReference type="ChEBI" id="CHEBI:90616"/>
        <dbReference type="EC" id="2.1.1.72"/>
    </reaction>
</comment>
<dbReference type="GO" id="GO:0006304">
    <property type="term" value="P:DNA modification"/>
    <property type="evidence" value="ECO:0007669"/>
    <property type="project" value="InterPro"/>
</dbReference>
<evidence type="ECO:0000313" key="9">
    <source>
        <dbReference type="EMBL" id="QDU09071.1"/>
    </source>
</evidence>
<evidence type="ECO:0000256" key="3">
    <source>
        <dbReference type="ARBA" id="ARBA00022679"/>
    </source>
</evidence>
<evidence type="ECO:0000256" key="2">
    <source>
        <dbReference type="ARBA" id="ARBA00022603"/>
    </source>
</evidence>
<dbReference type="GO" id="GO:0009007">
    <property type="term" value="F:site-specific DNA-methyltransferase (adenine-specific) activity"/>
    <property type="evidence" value="ECO:0007669"/>
    <property type="project" value="UniProtKB-EC"/>
</dbReference>
<dbReference type="InterPro" id="IPR011639">
    <property type="entry name" value="MethylTrfase_TaqI-like_dom"/>
</dbReference>
<protein>
    <recommendedName>
        <fullName evidence="1">site-specific DNA-methyltransferase (adenine-specific)</fullName>
        <ecNumber evidence="1">2.1.1.72</ecNumber>
    </recommendedName>
</protein>
<dbReference type="SUPFAM" id="SSF53335">
    <property type="entry name" value="S-adenosyl-L-methionine-dependent methyltransferases"/>
    <property type="match status" value="1"/>
</dbReference>
<keyword evidence="4" id="KW-0949">S-adenosyl-L-methionine</keyword>
<dbReference type="OrthoDB" id="249114at2"/>
<dbReference type="EMBL" id="CP037422">
    <property type="protein sequence ID" value="QDU09071.1"/>
    <property type="molecule type" value="Genomic_DNA"/>
</dbReference>
<evidence type="ECO:0000256" key="4">
    <source>
        <dbReference type="ARBA" id="ARBA00022691"/>
    </source>
</evidence>
<feature type="region of interest" description="Disordered" evidence="6">
    <location>
        <begin position="1345"/>
        <end position="1381"/>
    </location>
</feature>
<accession>A0A517WUZ0</accession>
<feature type="domain" description="Type II methyltransferase M.TaqI-like" evidence="7">
    <location>
        <begin position="679"/>
        <end position="936"/>
    </location>
</feature>
<evidence type="ECO:0000256" key="6">
    <source>
        <dbReference type="SAM" id="MobiDB-lite"/>
    </source>
</evidence>
<keyword evidence="2" id="KW-0489">Methyltransferase</keyword>
<dbReference type="RefSeq" id="WP_145174695.1">
    <property type="nucleotide sequence ID" value="NZ_CP037422.1"/>
</dbReference>
<dbReference type="EC" id="2.1.1.72" evidence="1"/>
<feature type="domain" description="MmeI-like target recognition" evidence="8">
    <location>
        <begin position="1033"/>
        <end position="1218"/>
    </location>
</feature>
<dbReference type="Proteomes" id="UP000318384">
    <property type="component" value="Chromosome"/>
</dbReference>
<name>A0A517WUZ0_9PLAN</name>
<feature type="compositionally biased region" description="Basic residues" evidence="6">
    <location>
        <begin position="1361"/>
        <end position="1373"/>
    </location>
</feature>
<dbReference type="Pfam" id="PF07669">
    <property type="entry name" value="Eco57I"/>
    <property type="match status" value="1"/>
</dbReference>
<sequence>MSKPPEEYAHIEWLGYVQPVGLVVSVPALLEAQCYINQNVMGRHAQFLNCLPREESGEMIPEIRDLSEFTQKVLEWEAEDLQEIPARGELTGTMAALEVVLPQYHETLRPTRAVAKFKPAEEEIPWMVLISELPTGTELDDPSEADSSRHWHAAPQAKFERLLRETQVPIGLLSNGRQLRLVYAPRGETSGYATFNVDEMIQVAGRPMFAALYMLLCSERLFTLGENQRLPAILENSRKYQNTVSTKLAEQVLAALYELMWGFQAANDARKGELLHDILEEDPNHVYAGLLTVLLRLVFVLYAEDRDLLSSDPLYSNYYSVSGLFDRLREDAGRFPDSMNQRHGAWSQLLTLFRLVYEGGQHHDFKLPPRKGYLFDPERYPFLEGNQKLTTNPQQLTTIPRISDGVVFNVLQNLLILDGERLSYRTLDVEQIGSVYETVMGFNLEVATGKSIAIKPVKTHGAPATIDLEALLETPGKDRVKWLKDQADQKLGAADAKALKAAASIDDLLLALDKKIAKKVTPRVVPAEAIVLQPSDERRRSGSHYTPRSLTEPIVRTTLEPILKQLCDPEAELPEVYEPTRADKKRFTKGQLEKRVEQSEKAIELVQAARAVGTPHPSQILELKVCDPAMGSGAFLVETCRQLGDELVKAWYAHDLVPTDIPPDEDELLYARRLVAQRCLYGVDKNEMAVDLAKLSLWLVTLAKDHPFTFLDHSLRAGDSLVGLTREQIIGFHWEPKKQKRFDEGRIQKLLDQATATRAKILNAREDTPYRDQEQRMALTEEALNVVRLTGDACVSAFFAGKKKRERETRCEELFEQVSDWYESGHDINKRGPVAAAAAELQRGEHPLSPFHWEIEFPEVFSRVNPGFDAFVGNPPFAGKNTVISGNRTNYLDWLMESHPKSHGNADLVSHFFRASFGWLRSNATLGLIATNTIGQGDTRSTGLRWICSNNGNIYHARRRVKWPGLAAVIVSILHIYKGSFFAQRTLNNVTVENITAFLFHRGGNDDPARLITNAGKSFQGSIVLGMGFTFDDTDSKGIATPVSEMKRLIKENSRNSNCIFPYIGGEEINTSPTHENHRFVINFGERTEEEARSGWPELMKIIEEKVKPERLAQKDKGAKEKWWQFIRPRPELKLASQGLDRVLVTILHSKDLSFVFMPSESVFSHALAVFPLCDYFWFAVLQSRPHEIWARFFGSSLEDRLRYTPSDCFETFAFPELFNSCQESCNNLENAGLEYYDFREDLLVKNNEGLTKTYNRFHDPHEKSPEIIKLRELHDEMDRAVLRAYGWEDLAESATCEFLLDYEEEEDTEGAKKSKKKKPWRLRWPDEFRDEVLARLLELNEQRHQEELLTGVGSTEKTKPKQKTKTTRKKKKNPDQRDLF</sequence>
<reference evidence="9 10" key="1">
    <citation type="submission" date="2019-03" db="EMBL/GenBank/DDBJ databases">
        <title>Deep-cultivation of Planctomycetes and their phenomic and genomic characterization uncovers novel biology.</title>
        <authorList>
            <person name="Wiegand S."/>
            <person name="Jogler M."/>
            <person name="Boedeker C."/>
            <person name="Pinto D."/>
            <person name="Vollmers J."/>
            <person name="Rivas-Marin E."/>
            <person name="Kohn T."/>
            <person name="Peeters S.H."/>
            <person name="Heuer A."/>
            <person name="Rast P."/>
            <person name="Oberbeckmann S."/>
            <person name="Bunk B."/>
            <person name="Jeske O."/>
            <person name="Meyerdierks A."/>
            <person name="Storesund J.E."/>
            <person name="Kallscheuer N."/>
            <person name="Luecker S."/>
            <person name="Lage O.M."/>
            <person name="Pohl T."/>
            <person name="Merkel B.J."/>
            <person name="Hornburger P."/>
            <person name="Mueller R.-W."/>
            <person name="Bruemmer F."/>
            <person name="Labrenz M."/>
            <person name="Spormann A.M."/>
            <person name="Op den Camp H."/>
            <person name="Overmann J."/>
            <person name="Amann R."/>
            <person name="Jetten M.S.M."/>
            <person name="Mascher T."/>
            <person name="Medema M.H."/>
            <person name="Devos D.P."/>
            <person name="Kaster A.-K."/>
            <person name="Ovreas L."/>
            <person name="Rohde M."/>
            <person name="Galperin M.Y."/>
            <person name="Jogler C."/>
        </authorList>
    </citation>
    <scope>NUCLEOTIDE SEQUENCE [LARGE SCALE GENOMIC DNA]</scope>
    <source>
        <strain evidence="9 10">V202</strain>
    </source>
</reference>
<dbReference type="InterPro" id="IPR046820">
    <property type="entry name" value="MmeI_TRD"/>
</dbReference>
<proteinExistence type="predicted"/>
<gene>
    <name evidence="9" type="ORF">V202x_24420</name>
</gene>
<dbReference type="GO" id="GO:0032259">
    <property type="term" value="P:methylation"/>
    <property type="evidence" value="ECO:0007669"/>
    <property type="project" value="UniProtKB-KW"/>
</dbReference>
<evidence type="ECO:0000313" key="10">
    <source>
        <dbReference type="Proteomes" id="UP000318384"/>
    </source>
</evidence>
<evidence type="ECO:0000256" key="1">
    <source>
        <dbReference type="ARBA" id="ARBA00011900"/>
    </source>
</evidence>
<dbReference type="InterPro" id="IPR029063">
    <property type="entry name" value="SAM-dependent_MTases_sf"/>
</dbReference>